<dbReference type="InterPro" id="IPR032675">
    <property type="entry name" value="LRR_dom_sf"/>
</dbReference>
<evidence type="ECO:0000259" key="1">
    <source>
        <dbReference type="PROSITE" id="PS50181"/>
    </source>
</evidence>
<dbReference type="InterPro" id="IPR011009">
    <property type="entry name" value="Kinase-like_dom_sf"/>
</dbReference>
<dbReference type="GeneID" id="83180674"/>
<dbReference type="Proteomes" id="UP001150904">
    <property type="component" value="Unassembled WGS sequence"/>
</dbReference>
<dbReference type="Pfam" id="PF24758">
    <property type="entry name" value="LRR_At5g56370"/>
    <property type="match status" value="1"/>
</dbReference>
<dbReference type="OrthoDB" id="3140657at2759"/>
<dbReference type="Gene3D" id="3.90.1200.10">
    <property type="match status" value="1"/>
</dbReference>
<dbReference type="RefSeq" id="XP_058307564.1">
    <property type="nucleotide sequence ID" value="XM_058453373.1"/>
</dbReference>
<evidence type="ECO:0000313" key="2">
    <source>
        <dbReference type="EMBL" id="KAJ5201648.1"/>
    </source>
</evidence>
<dbReference type="PANTHER" id="PTHR42057:SF2">
    <property type="entry name" value="F-BOX DOMAIN PROTEIN (AFU_ORTHOLOGUE AFUA_4G00200)-RELATED"/>
    <property type="match status" value="1"/>
</dbReference>
<dbReference type="SUPFAM" id="SSF52047">
    <property type="entry name" value="RNI-like"/>
    <property type="match status" value="1"/>
</dbReference>
<gene>
    <name evidence="2" type="ORF">N7498_006311</name>
</gene>
<sequence length="690" mass="79545">MTRVPGKELGQVYETLSIEDRTSILQELKSYLEVMRGWSNPWGGNRICSLLGTAIRSVRVPNHLIGPFESEEEFNQYLIEPSWSGGFKSDLAYNQALDVARGIEKIPHRILFTHGDIKHHNIMVSGGRITGFLDWESAGWYPEYWDFTTALRFAREDFWWYNFAIDLGGGEYLAELKCERALTPLTMRPARQCANMTQLIELPPELLVLVMSLADTKSLKSLSLTNRQLSSYASRGLFRIVHLYNDEERCETFKSIITHSTFKRRVQKIHLNTVEYDYGSDDEGEEEPPENWRKLLTKLKTLPNLQSVVLRFDKNCAVDPDYADKPQTELYRATVLRWLFAGLASMEQPLKEFAIQNLQNISPRNKDIIAQIKRLLQGLESLRLNVVHELDSAAPESELERPAPHKFFTQILPSIWLKPTMGSLQNLSLYSSFYWGFYPRANLDGVHFPHLKSLTLGRFSFVDDKQLDWILAHSSTLQELYLDNCAILVGVAIDDSQLEVSKCQIPESDMELKEEDEFHHVYPRRWHDYFSSIQEGLPNLREFGFGVSASWDEDVLPFETEKKIVPALMRARYMAFEGSLGPSPFVGRNSYLDMNPESEWPDCDEEDRRALKELYLSIGKKADYGRIAATPQRTVEDLVQVGSDPWGDDWRQLQGREVYIYGCYQRPEHCNDLEKIISYGRSSKAMQGFH</sequence>
<dbReference type="InterPro" id="IPR036047">
    <property type="entry name" value="F-box-like_dom_sf"/>
</dbReference>
<reference evidence="2" key="2">
    <citation type="journal article" date="2023" name="IMA Fungus">
        <title>Comparative genomic study of the Penicillium genus elucidates a diverse pangenome and 15 lateral gene transfer events.</title>
        <authorList>
            <person name="Petersen C."/>
            <person name="Sorensen T."/>
            <person name="Nielsen M.R."/>
            <person name="Sondergaard T.E."/>
            <person name="Sorensen J.L."/>
            <person name="Fitzpatrick D.A."/>
            <person name="Frisvad J.C."/>
            <person name="Nielsen K.L."/>
        </authorList>
    </citation>
    <scope>NUCLEOTIDE SEQUENCE</scope>
    <source>
        <strain evidence="2">IBT 15544</strain>
    </source>
</reference>
<dbReference type="PANTHER" id="PTHR42057">
    <property type="entry name" value="F-BOX DOMAIN PROTEIN (AFU_ORTHOLOGUE AFUA_4G00200)"/>
    <property type="match status" value="1"/>
</dbReference>
<feature type="domain" description="F-box" evidence="1">
    <location>
        <begin position="196"/>
        <end position="241"/>
    </location>
</feature>
<dbReference type="AlphaFoldDB" id="A0A9W9SX50"/>
<proteinExistence type="predicted"/>
<dbReference type="InterPro" id="IPR055411">
    <property type="entry name" value="LRR_FXL15/At3g58940/PEG3-like"/>
</dbReference>
<dbReference type="InterPro" id="IPR002575">
    <property type="entry name" value="Aminoglycoside_PTrfase"/>
</dbReference>
<organism evidence="2 3">
    <name type="scientific">Penicillium cinerascens</name>
    <dbReference type="NCBI Taxonomy" id="70096"/>
    <lineage>
        <taxon>Eukaryota</taxon>
        <taxon>Fungi</taxon>
        <taxon>Dikarya</taxon>
        <taxon>Ascomycota</taxon>
        <taxon>Pezizomycotina</taxon>
        <taxon>Eurotiomycetes</taxon>
        <taxon>Eurotiomycetidae</taxon>
        <taxon>Eurotiales</taxon>
        <taxon>Aspergillaceae</taxon>
        <taxon>Penicillium</taxon>
    </lineage>
</organism>
<reference evidence="2" key="1">
    <citation type="submission" date="2022-12" db="EMBL/GenBank/DDBJ databases">
        <authorList>
            <person name="Petersen C."/>
        </authorList>
    </citation>
    <scope>NUCLEOTIDE SEQUENCE</scope>
    <source>
        <strain evidence="2">IBT 15544</strain>
    </source>
</reference>
<name>A0A9W9SX50_9EURO</name>
<dbReference type="Pfam" id="PF01636">
    <property type="entry name" value="APH"/>
    <property type="match status" value="1"/>
</dbReference>
<keyword evidence="3" id="KW-1185">Reference proteome</keyword>
<dbReference type="InterPro" id="IPR001810">
    <property type="entry name" value="F-box_dom"/>
</dbReference>
<protein>
    <recommendedName>
        <fullName evidence="1">F-box domain-containing protein</fullName>
    </recommendedName>
</protein>
<comment type="caution">
    <text evidence="2">The sequence shown here is derived from an EMBL/GenBank/DDBJ whole genome shotgun (WGS) entry which is preliminary data.</text>
</comment>
<accession>A0A9W9SX50</accession>
<dbReference type="PROSITE" id="PS50181">
    <property type="entry name" value="FBOX"/>
    <property type="match status" value="1"/>
</dbReference>
<dbReference type="SUPFAM" id="SSF81383">
    <property type="entry name" value="F-box domain"/>
    <property type="match status" value="1"/>
</dbReference>
<dbReference type="EMBL" id="JAPQKR010000013">
    <property type="protein sequence ID" value="KAJ5201648.1"/>
    <property type="molecule type" value="Genomic_DNA"/>
</dbReference>
<evidence type="ECO:0000313" key="3">
    <source>
        <dbReference type="Proteomes" id="UP001150904"/>
    </source>
</evidence>
<dbReference type="SUPFAM" id="SSF56112">
    <property type="entry name" value="Protein kinase-like (PK-like)"/>
    <property type="match status" value="1"/>
</dbReference>
<dbReference type="Gene3D" id="3.80.10.10">
    <property type="entry name" value="Ribonuclease Inhibitor"/>
    <property type="match status" value="1"/>
</dbReference>
<dbReference type="CDD" id="cd09917">
    <property type="entry name" value="F-box_SF"/>
    <property type="match status" value="1"/>
</dbReference>